<feature type="transmembrane region" description="Helical" evidence="6">
    <location>
        <begin position="424"/>
        <end position="443"/>
    </location>
</feature>
<dbReference type="InterPro" id="IPR020846">
    <property type="entry name" value="MFS_dom"/>
</dbReference>
<evidence type="ECO:0000256" key="5">
    <source>
        <dbReference type="SAM" id="MobiDB-lite"/>
    </source>
</evidence>
<dbReference type="PANTHER" id="PTHR23502">
    <property type="entry name" value="MAJOR FACILITATOR SUPERFAMILY"/>
    <property type="match status" value="1"/>
</dbReference>
<comment type="subcellular location">
    <subcellularLocation>
        <location evidence="1">Membrane</location>
        <topology evidence="1">Multi-pass membrane protein</topology>
    </subcellularLocation>
</comment>
<proteinExistence type="predicted"/>
<feature type="transmembrane region" description="Helical" evidence="6">
    <location>
        <begin position="106"/>
        <end position="129"/>
    </location>
</feature>
<feature type="transmembrane region" description="Helical" evidence="6">
    <location>
        <begin position="490"/>
        <end position="508"/>
    </location>
</feature>
<evidence type="ECO:0000259" key="7">
    <source>
        <dbReference type="PROSITE" id="PS50850"/>
    </source>
</evidence>
<keyword evidence="3 6" id="KW-1133">Transmembrane helix</keyword>
<feature type="domain" description="Major facilitator superfamily (MFS) profile" evidence="7">
    <location>
        <begin position="108"/>
        <end position="544"/>
    </location>
</feature>
<reference evidence="8" key="1">
    <citation type="submission" date="2023-03" db="EMBL/GenBank/DDBJ databases">
        <title>Massive genome expansion in bonnet fungi (Mycena s.s.) driven by repeated elements and novel gene families across ecological guilds.</title>
        <authorList>
            <consortium name="Lawrence Berkeley National Laboratory"/>
            <person name="Harder C.B."/>
            <person name="Miyauchi S."/>
            <person name="Viragh M."/>
            <person name="Kuo A."/>
            <person name="Thoen E."/>
            <person name="Andreopoulos B."/>
            <person name="Lu D."/>
            <person name="Skrede I."/>
            <person name="Drula E."/>
            <person name="Henrissat B."/>
            <person name="Morin E."/>
            <person name="Kohler A."/>
            <person name="Barry K."/>
            <person name="LaButti K."/>
            <person name="Morin E."/>
            <person name="Salamov A."/>
            <person name="Lipzen A."/>
            <person name="Mereny Z."/>
            <person name="Hegedus B."/>
            <person name="Baldrian P."/>
            <person name="Stursova M."/>
            <person name="Weitz H."/>
            <person name="Taylor A."/>
            <person name="Grigoriev I.V."/>
            <person name="Nagy L.G."/>
            <person name="Martin F."/>
            <person name="Kauserud H."/>
        </authorList>
    </citation>
    <scope>NUCLEOTIDE SEQUENCE</scope>
    <source>
        <strain evidence="8">9284</strain>
    </source>
</reference>
<evidence type="ECO:0000313" key="8">
    <source>
        <dbReference type="EMBL" id="KAJ7642040.1"/>
    </source>
</evidence>
<accession>A0AAD7C8N8</accession>
<comment type="caution">
    <text evidence="8">The sequence shown here is derived from an EMBL/GenBank/DDBJ whole genome shotgun (WGS) entry which is preliminary data.</text>
</comment>
<keyword evidence="4 6" id="KW-0472">Membrane</keyword>
<keyword evidence="2 6" id="KW-0812">Transmembrane</keyword>
<dbReference type="GO" id="GO:1990961">
    <property type="term" value="P:xenobiotic detoxification by transmembrane export across the plasma membrane"/>
    <property type="evidence" value="ECO:0007669"/>
    <property type="project" value="TreeGrafter"/>
</dbReference>
<evidence type="ECO:0000256" key="1">
    <source>
        <dbReference type="ARBA" id="ARBA00004141"/>
    </source>
</evidence>
<evidence type="ECO:0000256" key="4">
    <source>
        <dbReference type="ARBA" id="ARBA00023136"/>
    </source>
</evidence>
<feature type="region of interest" description="Disordered" evidence="5">
    <location>
        <begin position="56"/>
        <end position="75"/>
    </location>
</feature>
<organism evidence="8 9">
    <name type="scientific">Roridomyces roridus</name>
    <dbReference type="NCBI Taxonomy" id="1738132"/>
    <lineage>
        <taxon>Eukaryota</taxon>
        <taxon>Fungi</taxon>
        <taxon>Dikarya</taxon>
        <taxon>Basidiomycota</taxon>
        <taxon>Agaricomycotina</taxon>
        <taxon>Agaricomycetes</taxon>
        <taxon>Agaricomycetidae</taxon>
        <taxon>Agaricales</taxon>
        <taxon>Marasmiineae</taxon>
        <taxon>Mycenaceae</taxon>
        <taxon>Roridomyces</taxon>
    </lineage>
</organism>
<feature type="transmembrane region" description="Helical" evidence="6">
    <location>
        <begin position="234"/>
        <end position="257"/>
    </location>
</feature>
<evidence type="ECO:0000256" key="6">
    <source>
        <dbReference type="SAM" id="Phobius"/>
    </source>
</evidence>
<dbReference type="AlphaFoldDB" id="A0AAD7C8N8"/>
<dbReference type="InterPro" id="IPR036259">
    <property type="entry name" value="MFS_trans_sf"/>
</dbReference>
<keyword evidence="9" id="KW-1185">Reference proteome</keyword>
<name>A0AAD7C8N8_9AGAR</name>
<dbReference type="GO" id="GO:0015244">
    <property type="term" value="F:fluconazole transmembrane transporter activity"/>
    <property type="evidence" value="ECO:0007669"/>
    <property type="project" value="TreeGrafter"/>
</dbReference>
<sequence length="551" mass="61277">MSRDQLYRSPDLPMHDLIRDSTIGQIINYASRGRFLPYADQRPEYVVPSRYLPARENDATTLNEEDKKIKSESTTPATADVEDPYLVDWEENDTDNPRNWSFKKRAFVNFAISLLTFSMYIGSAIYTASILNLMEEYNVSFTIGTLGLTLYVLGYGVGPMFLAFLQEIPAFGRNPIYIGTLFIFVILQISLVTAKNMNTVLALRFLTGFFGSPALSTGGASISDVFPMHQFPYVLGVWSLGATAGPIMGPVIGGFAAQAKGWRWPMLELLWIASFSLIFLALLLPETNGPTVLLRRAERLRRLTGNKELRTATERQHSGTSEILYEALVRPFILAAEPVLMFANLYLGFVYGLFYIWFEAFPLVFNDIYHFNEGVGGLPYLGFLVSGTLGYVFYCIYHAYHIAPRYMRAVAQGKSVPEEIKLELGLIASILVPTSVLTFGFTAKASIHWMAPIIGASLYFPAIFLIFQSILAYITGAYPEHKTAVLTGNVLFRASIASVFPLFGRGFFHNLGLGGGSGLLAGLSFALMGVYCLLLKYAHILRRRSKYAVTG</sequence>
<feature type="transmembrane region" description="Helical" evidence="6">
    <location>
        <begin position="141"/>
        <end position="164"/>
    </location>
</feature>
<gene>
    <name evidence="8" type="ORF">FB45DRAFT_1054381</name>
</gene>
<dbReference type="Proteomes" id="UP001221142">
    <property type="component" value="Unassembled WGS sequence"/>
</dbReference>
<evidence type="ECO:0000256" key="3">
    <source>
        <dbReference type="ARBA" id="ARBA00022989"/>
    </source>
</evidence>
<dbReference type="PROSITE" id="PS50850">
    <property type="entry name" value="MFS"/>
    <property type="match status" value="1"/>
</dbReference>
<evidence type="ECO:0000256" key="2">
    <source>
        <dbReference type="ARBA" id="ARBA00022692"/>
    </source>
</evidence>
<dbReference type="Pfam" id="PF07690">
    <property type="entry name" value="MFS_1"/>
    <property type="match status" value="1"/>
</dbReference>
<feature type="transmembrane region" description="Helical" evidence="6">
    <location>
        <begin position="449"/>
        <end position="478"/>
    </location>
</feature>
<dbReference type="EMBL" id="JARKIF010000004">
    <property type="protein sequence ID" value="KAJ7642040.1"/>
    <property type="molecule type" value="Genomic_DNA"/>
</dbReference>
<feature type="compositionally biased region" description="Basic and acidic residues" evidence="5">
    <location>
        <begin position="56"/>
        <end position="71"/>
    </location>
</feature>
<evidence type="ECO:0000313" key="9">
    <source>
        <dbReference type="Proteomes" id="UP001221142"/>
    </source>
</evidence>
<feature type="transmembrane region" description="Helical" evidence="6">
    <location>
        <begin position="269"/>
        <end position="294"/>
    </location>
</feature>
<feature type="transmembrane region" description="Helical" evidence="6">
    <location>
        <begin position="176"/>
        <end position="194"/>
    </location>
</feature>
<protein>
    <submittedName>
        <fullName evidence="8">Caffeine resistance protein</fullName>
    </submittedName>
</protein>
<dbReference type="GO" id="GO:0005886">
    <property type="term" value="C:plasma membrane"/>
    <property type="evidence" value="ECO:0007669"/>
    <property type="project" value="TreeGrafter"/>
</dbReference>
<dbReference type="PANTHER" id="PTHR23502:SF23">
    <property type="entry name" value="FLUCONAZOLE RESISTANCE PROTEIN 1"/>
    <property type="match status" value="1"/>
</dbReference>
<dbReference type="InterPro" id="IPR011701">
    <property type="entry name" value="MFS"/>
</dbReference>
<feature type="transmembrane region" description="Helical" evidence="6">
    <location>
        <begin position="339"/>
        <end position="358"/>
    </location>
</feature>
<dbReference type="Gene3D" id="1.20.1250.20">
    <property type="entry name" value="MFS general substrate transporter like domains"/>
    <property type="match status" value="1"/>
</dbReference>
<feature type="transmembrane region" description="Helical" evidence="6">
    <location>
        <begin position="200"/>
        <end position="222"/>
    </location>
</feature>
<feature type="transmembrane region" description="Helical" evidence="6">
    <location>
        <begin position="378"/>
        <end position="403"/>
    </location>
</feature>
<feature type="transmembrane region" description="Helical" evidence="6">
    <location>
        <begin position="520"/>
        <end position="538"/>
    </location>
</feature>
<dbReference type="SUPFAM" id="SSF103473">
    <property type="entry name" value="MFS general substrate transporter"/>
    <property type="match status" value="1"/>
</dbReference>